<dbReference type="STRING" id="688867.SAMN05660236_4818"/>
<dbReference type="Proteomes" id="UP000190961">
    <property type="component" value="Unassembled WGS sequence"/>
</dbReference>
<sequence>MKAESECLSQFEELNVTPCGFLQGARCTNVNTFGILPHPLSALRNEASELGFCGLPKSISHEPAQIQ</sequence>
<proteinExistence type="predicted"/>
<organism evidence="1 2">
    <name type="scientific">Ohtaekwangia koreensis</name>
    <dbReference type="NCBI Taxonomy" id="688867"/>
    <lineage>
        <taxon>Bacteria</taxon>
        <taxon>Pseudomonadati</taxon>
        <taxon>Bacteroidota</taxon>
        <taxon>Cytophagia</taxon>
        <taxon>Cytophagales</taxon>
        <taxon>Fulvivirgaceae</taxon>
        <taxon>Ohtaekwangia</taxon>
    </lineage>
</organism>
<keyword evidence="2" id="KW-1185">Reference proteome</keyword>
<accession>A0A1T5MA22</accession>
<evidence type="ECO:0000313" key="1">
    <source>
        <dbReference type="EMBL" id="SKC85082.1"/>
    </source>
</evidence>
<evidence type="ECO:0000313" key="2">
    <source>
        <dbReference type="Proteomes" id="UP000190961"/>
    </source>
</evidence>
<name>A0A1T5MA22_9BACT</name>
<dbReference type="EMBL" id="FUZU01000004">
    <property type="protein sequence ID" value="SKC85082.1"/>
    <property type="molecule type" value="Genomic_DNA"/>
</dbReference>
<reference evidence="1 2" key="1">
    <citation type="submission" date="2017-02" db="EMBL/GenBank/DDBJ databases">
        <authorList>
            <person name="Peterson S.W."/>
        </authorList>
    </citation>
    <scope>NUCLEOTIDE SEQUENCE [LARGE SCALE GENOMIC DNA]</scope>
    <source>
        <strain evidence="1 2">DSM 25262</strain>
    </source>
</reference>
<protein>
    <submittedName>
        <fullName evidence="1">Uncharacterized protein</fullName>
    </submittedName>
</protein>
<gene>
    <name evidence="1" type="ORF">SAMN05660236_4818</name>
</gene>
<dbReference type="AlphaFoldDB" id="A0A1T5MA22"/>